<protein>
    <submittedName>
        <fullName evidence="4">Exopolyphosphatase / guanosine-5'-triphosphate,3'-diphosphate pyrophosphatase</fullName>
    </submittedName>
</protein>
<name>A0A1D3TS29_9FIRM</name>
<dbReference type="AlphaFoldDB" id="A0A1D3TS29"/>
<dbReference type="Pfam" id="PF02541">
    <property type="entry name" value="Ppx-GppA"/>
    <property type="match status" value="1"/>
</dbReference>
<gene>
    <name evidence="4" type="ORF">SAMN05421730_1005122</name>
</gene>
<comment type="similarity">
    <text evidence="1">Belongs to the GppA/Ppx family.</text>
</comment>
<dbReference type="InterPro" id="IPR050273">
    <property type="entry name" value="GppA/Ppx_hydrolase"/>
</dbReference>
<dbReference type="SUPFAM" id="SSF109604">
    <property type="entry name" value="HD-domain/PDEase-like"/>
    <property type="match status" value="1"/>
</dbReference>
<sequence>MTVFAAIDIGSYEVGMKIYEISIKNGMREIDYIRRRIELGKEAFADGRISPQKVDELCRILTEFAVIMKGYRTDASRVCATSALRESENLLIILDQIRVRTGFAVEILSNSEQRFLGYKSIASKGNEFNKIIQKGIAIVDIGGGSTQISLFDKDSLVTTQNIRLGTLRMRQKLSSIIDKTTRFEEIVEELVNREIYDFKKLFLKDREIKNIIAVSDYIKNMVRKANEGQNDSFVTREKYMEFFGKIRTMNSEQMSTYIGVPSEGASLIMTSAIVYKRLFEELNAELIWAPGVNLDDGIAYDFAVGSGLIQTEHDFENDILAAAKNIGKRYMYDKGHSQMLEKLTTEIFDRMKKIHGLSKRERLLLQIAAILHDCGKYISMSSVSDCSYNIIMSTEIIGISHREREVVANVVKYMREDFRYYEEINEKIDVETYLLIAKLTAILRTANALDRSHKQKFKDIKVVLKEKQLVITVDTIENIDLESGLFNRKTDFFEEVYSMKPVIKQRKGI</sequence>
<evidence type="ECO:0000259" key="3">
    <source>
        <dbReference type="Pfam" id="PF21447"/>
    </source>
</evidence>
<feature type="domain" description="Ppx/GppA phosphatase N-terminal" evidence="2">
    <location>
        <begin position="27"/>
        <end position="301"/>
    </location>
</feature>
<reference evidence="4 5" key="1">
    <citation type="submission" date="2016-09" db="EMBL/GenBank/DDBJ databases">
        <authorList>
            <person name="Capua I."/>
            <person name="De Benedictis P."/>
            <person name="Joannis T."/>
            <person name="Lombin L.H."/>
            <person name="Cattoli G."/>
        </authorList>
    </citation>
    <scope>NUCLEOTIDE SEQUENCE [LARGE SCALE GENOMIC DNA]</scope>
    <source>
        <strain evidence="4 5">GluBS11</strain>
    </source>
</reference>
<dbReference type="CDD" id="cd24006">
    <property type="entry name" value="ASKHA_NBD_PPX_GppA"/>
    <property type="match status" value="1"/>
</dbReference>
<dbReference type="InterPro" id="IPR003695">
    <property type="entry name" value="Ppx_GppA_N"/>
</dbReference>
<dbReference type="GO" id="GO:0016462">
    <property type="term" value="F:pyrophosphatase activity"/>
    <property type="evidence" value="ECO:0007669"/>
    <property type="project" value="TreeGrafter"/>
</dbReference>
<dbReference type="Pfam" id="PF21447">
    <property type="entry name" value="Ppx-GppA_III"/>
    <property type="match status" value="1"/>
</dbReference>
<keyword evidence="5" id="KW-1185">Reference proteome</keyword>
<dbReference type="Gene3D" id="3.30.420.40">
    <property type="match status" value="1"/>
</dbReference>
<dbReference type="PANTHER" id="PTHR30005">
    <property type="entry name" value="EXOPOLYPHOSPHATASE"/>
    <property type="match status" value="1"/>
</dbReference>
<dbReference type="EMBL" id="FMKA01000005">
    <property type="protein sequence ID" value="SCP96611.1"/>
    <property type="molecule type" value="Genomic_DNA"/>
</dbReference>
<feature type="domain" description="Ppx/GppA phosphatase C-terminal" evidence="3">
    <location>
        <begin position="322"/>
        <end position="470"/>
    </location>
</feature>
<dbReference type="Proteomes" id="UP000199315">
    <property type="component" value="Unassembled WGS sequence"/>
</dbReference>
<dbReference type="PANTHER" id="PTHR30005:SF0">
    <property type="entry name" value="RETROGRADE REGULATION PROTEIN 2"/>
    <property type="match status" value="1"/>
</dbReference>
<dbReference type="InterPro" id="IPR048950">
    <property type="entry name" value="Ppx_GppA_C"/>
</dbReference>
<dbReference type="Gene3D" id="1.10.3210.10">
    <property type="entry name" value="Hypothetical protein af1432"/>
    <property type="match status" value="1"/>
</dbReference>
<dbReference type="CDD" id="cd00077">
    <property type="entry name" value="HDc"/>
    <property type="match status" value="1"/>
</dbReference>
<evidence type="ECO:0000313" key="4">
    <source>
        <dbReference type="EMBL" id="SCP96611.1"/>
    </source>
</evidence>
<accession>A0A1D3TS29</accession>
<evidence type="ECO:0000313" key="5">
    <source>
        <dbReference type="Proteomes" id="UP000199315"/>
    </source>
</evidence>
<dbReference type="SUPFAM" id="SSF53067">
    <property type="entry name" value="Actin-like ATPase domain"/>
    <property type="match status" value="2"/>
</dbReference>
<evidence type="ECO:0000256" key="1">
    <source>
        <dbReference type="ARBA" id="ARBA00007125"/>
    </source>
</evidence>
<evidence type="ECO:0000259" key="2">
    <source>
        <dbReference type="Pfam" id="PF02541"/>
    </source>
</evidence>
<dbReference type="Gene3D" id="3.30.420.150">
    <property type="entry name" value="Exopolyphosphatase. Domain 2"/>
    <property type="match status" value="1"/>
</dbReference>
<organism evidence="4 5">
    <name type="scientific">Anaerobium acetethylicum</name>
    <dbReference type="NCBI Taxonomy" id="1619234"/>
    <lineage>
        <taxon>Bacteria</taxon>
        <taxon>Bacillati</taxon>
        <taxon>Bacillota</taxon>
        <taxon>Clostridia</taxon>
        <taxon>Lachnospirales</taxon>
        <taxon>Lachnospiraceae</taxon>
        <taxon>Anaerobium</taxon>
    </lineage>
</organism>
<dbReference type="STRING" id="1619234.SAMN05421730_1005122"/>
<dbReference type="InterPro" id="IPR003607">
    <property type="entry name" value="HD/PDEase_dom"/>
</dbReference>
<proteinExistence type="inferred from homology"/>
<dbReference type="InterPro" id="IPR043129">
    <property type="entry name" value="ATPase_NBD"/>
</dbReference>